<comment type="caution">
    <text evidence="5">The sequence shown here is derived from an EMBL/GenBank/DDBJ whole genome shotgun (WGS) entry which is preliminary data.</text>
</comment>
<organism evidence="5 6">
    <name type="scientific">Plectosphaerella plurivora</name>
    <dbReference type="NCBI Taxonomy" id="936078"/>
    <lineage>
        <taxon>Eukaryota</taxon>
        <taxon>Fungi</taxon>
        <taxon>Dikarya</taxon>
        <taxon>Ascomycota</taxon>
        <taxon>Pezizomycotina</taxon>
        <taxon>Sordariomycetes</taxon>
        <taxon>Hypocreomycetidae</taxon>
        <taxon>Glomerellales</taxon>
        <taxon>Plectosphaerellaceae</taxon>
        <taxon>Plectosphaerella</taxon>
    </lineage>
</organism>
<sequence>MSSPKQKTVLVTGCTTGGAGHALALEFASRGMRVFATARSTTSMKTLEGNKNIETLALDVTSAESIAALVREISKRTGGSLDILFNNAGSLYQAPCVESDPAQVRSMFNANVFGLFDMISAFTPLLLVSAAANGPSHPPTIINTASILSKMPYPFSAAYNASKAAVVSYSDALRIELAPLGIKVVTLYMGVVTTGLYAPVKFDPEGLYPAVEAGIEKRGQHNLDTGTSAEGFAKMVVADIVAKPGMGKGEALWKGANAFAVWLMSVVAPASMFTSVAEKGAGMTTEVKKAISDRGRAAAQKKL</sequence>
<dbReference type="GO" id="GO:0000140">
    <property type="term" value="F:acylglycerone-phosphate reductase (NADP+) activity"/>
    <property type="evidence" value="ECO:0007669"/>
    <property type="project" value="TreeGrafter"/>
</dbReference>
<reference evidence="5" key="1">
    <citation type="journal article" date="2021" name="Nat. Commun.">
        <title>Genetic determinants of endophytism in the Arabidopsis root mycobiome.</title>
        <authorList>
            <person name="Mesny F."/>
            <person name="Miyauchi S."/>
            <person name="Thiergart T."/>
            <person name="Pickel B."/>
            <person name="Atanasova L."/>
            <person name="Karlsson M."/>
            <person name="Huettel B."/>
            <person name="Barry K.W."/>
            <person name="Haridas S."/>
            <person name="Chen C."/>
            <person name="Bauer D."/>
            <person name="Andreopoulos W."/>
            <person name="Pangilinan J."/>
            <person name="LaButti K."/>
            <person name="Riley R."/>
            <person name="Lipzen A."/>
            <person name="Clum A."/>
            <person name="Drula E."/>
            <person name="Henrissat B."/>
            <person name="Kohler A."/>
            <person name="Grigoriev I.V."/>
            <person name="Martin F.M."/>
            <person name="Hacquard S."/>
        </authorList>
    </citation>
    <scope>NUCLEOTIDE SEQUENCE</scope>
    <source>
        <strain evidence="5">MPI-SDFR-AT-0117</strain>
    </source>
</reference>
<evidence type="ECO:0000313" key="5">
    <source>
        <dbReference type="EMBL" id="KAH6697196.1"/>
    </source>
</evidence>
<dbReference type="Gene3D" id="3.40.50.720">
    <property type="entry name" value="NAD(P)-binding Rossmann-like Domain"/>
    <property type="match status" value="1"/>
</dbReference>
<evidence type="ECO:0000256" key="2">
    <source>
        <dbReference type="ARBA" id="ARBA00022857"/>
    </source>
</evidence>
<dbReference type="EMBL" id="JAGSXJ010000001">
    <property type="protein sequence ID" value="KAH6697196.1"/>
    <property type="molecule type" value="Genomic_DNA"/>
</dbReference>
<keyword evidence="3" id="KW-0560">Oxidoreductase</keyword>
<accession>A0A9P8VLR1</accession>
<dbReference type="PROSITE" id="PS00061">
    <property type="entry name" value="ADH_SHORT"/>
    <property type="match status" value="1"/>
</dbReference>
<dbReference type="GO" id="GO:0006654">
    <property type="term" value="P:phosphatidic acid biosynthetic process"/>
    <property type="evidence" value="ECO:0007669"/>
    <property type="project" value="TreeGrafter"/>
</dbReference>
<gene>
    <name evidence="5" type="ORF">F5X68DRAFT_257436</name>
</gene>
<evidence type="ECO:0000313" key="6">
    <source>
        <dbReference type="Proteomes" id="UP000770015"/>
    </source>
</evidence>
<dbReference type="PANTHER" id="PTHR44169">
    <property type="entry name" value="NADPH-DEPENDENT 1-ACYLDIHYDROXYACETONE PHOSPHATE REDUCTASE"/>
    <property type="match status" value="1"/>
</dbReference>
<evidence type="ECO:0000256" key="4">
    <source>
        <dbReference type="RuleBase" id="RU000363"/>
    </source>
</evidence>
<comment type="similarity">
    <text evidence="1 4">Belongs to the short-chain dehydrogenases/reductases (SDR) family.</text>
</comment>
<dbReference type="Proteomes" id="UP000770015">
    <property type="component" value="Unassembled WGS sequence"/>
</dbReference>
<evidence type="ECO:0000256" key="1">
    <source>
        <dbReference type="ARBA" id="ARBA00006484"/>
    </source>
</evidence>
<dbReference type="InterPro" id="IPR002347">
    <property type="entry name" value="SDR_fam"/>
</dbReference>
<dbReference type="InterPro" id="IPR020904">
    <property type="entry name" value="Sc_DH/Rdtase_CS"/>
</dbReference>
<dbReference type="GO" id="GO:0005783">
    <property type="term" value="C:endoplasmic reticulum"/>
    <property type="evidence" value="ECO:0007669"/>
    <property type="project" value="TreeGrafter"/>
</dbReference>
<dbReference type="Pfam" id="PF00106">
    <property type="entry name" value="adh_short"/>
    <property type="match status" value="1"/>
</dbReference>
<dbReference type="GO" id="GO:0019433">
    <property type="term" value="P:triglyceride catabolic process"/>
    <property type="evidence" value="ECO:0007669"/>
    <property type="project" value="TreeGrafter"/>
</dbReference>
<dbReference type="SUPFAM" id="SSF51735">
    <property type="entry name" value="NAD(P)-binding Rossmann-fold domains"/>
    <property type="match status" value="1"/>
</dbReference>
<dbReference type="InterPro" id="IPR036291">
    <property type="entry name" value="NAD(P)-bd_dom_sf"/>
</dbReference>
<evidence type="ECO:0000256" key="3">
    <source>
        <dbReference type="ARBA" id="ARBA00023002"/>
    </source>
</evidence>
<dbReference type="OrthoDB" id="2102561at2759"/>
<dbReference type="PANTHER" id="PTHR44169:SF6">
    <property type="entry name" value="NADPH-DEPENDENT 1-ACYLDIHYDROXYACETONE PHOSPHATE REDUCTASE"/>
    <property type="match status" value="1"/>
</dbReference>
<dbReference type="PRINTS" id="PR00080">
    <property type="entry name" value="SDRFAMILY"/>
</dbReference>
<keyword evidence="2" id="KW-0521">NADP</keyword>
<name>A0A9P8VLR1_9PEZI</name>
<dbReference type="GO" id="GO:0004806">
    <property type="term" value="F:triacylglycerol lipase activity"/>
    <property type="evidence" value="ECO:0007669"/>
    <property type="project" value="TreeGrafter"/>
</dbReference>
<proteinExistence type="inferred from homology"/>
<dbReference type="AlphaFoldDB" id="A0A9P8VLR1"/>
<keyword evidence="6" id="KW-1185">Reference proteome</keyword>
<protein>
    <submittedName>
        <fullName evidence="5">Uncharacterized protein</fullName>
    </submittedName>
</protein>
<dbReference type="GO" id="GO:0005811">
    <property type="term" value="C:lipid droplet"/>
    <property type="evidence" value="ECO:0007669"/>
    <property type="project" value="TreeGrafter"/>
</dbReference>
<dbReference type="PRINTS" id="PR00081">
    <property type="entry name" value="GDHRDH"/>
</dbReference>